<evidence type="ECO:0000256" key="1">
    <source>
        <dbReference type="SAM" id="MobiDB-lite"/>
    </source>
</evidence>
<keyword evidence="3" id="KW-1185">Reference proteome</keyword>
<gene>
    <name evidence="2" type="ORF">FOF52_02750</name>
</gene>
<evidence type="ECO:0000313" key="2">
    <source>
        <dbReference type="EMBL" id="UPT20026.1"/>
    </source>
</evidence>
<protein>
    <submittedName>
        <fullName evidence="2">Uncharacterized protein</fullName>
    </submittedName>
</protein>
<accession>A0ABY4KX71</accession>
<proteinExistence type="predicted"/>
<dbReference type="EMBL" id="CP051627">
    <property type="protein sequence ID" value="UPT20026.1"/>
    <property type="molecule type" value="Genomic_DNA"/>
</dbReference>
<feature type="region of interest" description="Disordered" evidence="1">
    <location>
        <begin position="87"/>
        <end position="108"/>
    </location>
</feature>
<name>A0ABY4KX71_THEAE</name>
<dbReference type="RefSeq" id="WP_341849725.1">
    <property type="nucleotide sequence ID" value="NZ_BAABEB010000010.1"/>
</dbReference>
<reference evidence="2 3" key="1">
    <citation type="submission" date="2020-04" db="EMBL/GenBank/DDBJ databases">
        <title>Thermobifida alba genome sequencing and assembly.</title>
        <authorList>
            <person name="Luzics S."/>
            <person name="Horvath B."/>
            <person name="Nagy I."/>
            <person name="Toth A."/>
            <person name="Nagy I."/>
            <person name="Kukolya J."/>
        </authorList>
    </citation>
    <scope>NUCLEOTIDE SEQUENCE [LARGE SCALE GENOMIC DNA]</scope>
    <source>
        <strain evidence="2 3">DSM 43795</strain>
    </source>
</reference>
<organism evidence="2 3">
    <name type="scientific">Thermobifida alba</name>
    <name type="common">Thermomonospora alba</name>
    <dbReference type="NCBI Taxonomy" id="53522"/>
    <lineage>
        <taxon>Bacteria</taxon>
        <taxon>Bacillati</taxon>
        <taxon>Actinomycetota</taxon>
        <taxon>Actinomycetes</taxon>
        <taxon>Streptosporangiales</taxon>
        <taxon>Nocardiopsidaceae</taxon>
        <taxon>Thermobifida</taxon>
    </lineage>
</organism>
<evidence type="ECO:0000313" key="3">
    <source>
        <dbReference type="Proteomes" id="UP000832041"/>
    </source>
</evidence>
<sequence>MNAVEGGAQDFHDVLRLVGEEVARVLVPFLPARDRAPDPVGDAAAVGVEQAADQFLGVAVDNVALPGSQFDPALVLPAGAVLREKAGPVLPPGDHLGAPRPGNGADPVVRQEGLESADALVGETGPGVGAEDAQTPHLLLAVAGVTDAAVAEVEAEQVAVGGLRLRQRREWSAADAHLFRAFGQFLGVDDPVADSRAGDAGLAADLTDGQPGTVHGDRLAADVERVHVSTIGQPSNFCSMNSEIGEILWKGGFK</sequence>
<dbReference type="Proteomes" id="UP000832041">
    <property type="component" value="Chromosome"/>
</dbReference>